<reference evidence="1 2" key="1">
    <citation type="journal article" date="2012" name="Genet. Mol. Biol.">
        <title>Analysis of 16S rRNA and mxaF genes revealing insights into Methylobacterium niche-specific plant association.</title>
        <authorList>
            <person name="Dourado M.N."/>
            <person name="Andreote F.D."/>
            <person name="Dini-Andreote F."/>
            <person name="Conti R."/>
            <person name="Araujo J.M."/>
            <person name="Araujo W.L."/>
        </authorList>
    </citation>
    <scope>NUCLEOTIDE SEQUENCE [LARGE SCALE GENOMIC DNA]</scope>
    <source>
        <strain evidence="1 2">SR1.6/4</strain>
    </source>
</reference>
<evidence type="ECO:0000313" key="1">
    <source>
        <dbReference type="EMBL" id="MEE7456437.1"/>
    </source>
</evidence>
<evidence type="ECO:0000313" key="2">
    <source>
        <dbReference type="Proteomes" id="UP001349262"/>
    </source>
</evidence>
<protein>
    <submittedName>
        <fullName evidence="1">Uncharacterized protein</fullName>
    </submittedName>
</protein>
<sequence>MPDPVVAGLVAEVGGASSLTACETRAAEHYSTLLQRMREAHALSGQMVACLEAGDLATFAALCGLYTRTNHGAGEALICLDAVRSSEGSA</sequence>
<dbReference type="EMBL" id="MLBY01000003">
    <property type="protein sequence ID" value="MEE7456437.1"/>
    <property type="molecule type" value="Genomic_DNA"/>
</dbReference>
<proteinExistence type="predicted"/>
<organism evidence="1 2">
    <name type="scientific">Methylobacterium radiotolerans</name>
    <dbReference type="NCBI Taxonomy" id="31998"/>
    <lineage>
        <taxon>Bacteria</taxon>
        <taxon>Pseudomonadati</taxon>
        <taxon>Pseudomonadota</taxon>
        <taxon>Alphaproteobacteria</taxon>
        <taxon>Hyphomicrobiales</taxon>
        <taxon>Methylobacteriaceae</taxon>
        <taxon>Methylobacterium</taxon>
    </lineage>
</organism>
<dbReference type="Proteomes" id="UP001349262">
    <property type="component" value="Unassembled WGS sequence"/>
</dbReference>
<accession>A0ABU7T827</accession>
<comment type="caution">
    <text evidence="1">The sequence shown here is derived from an EMBL/GenBank/DDBJ whole genome shotgun (WGS) entry which is preliminary data.</text>
</comment>
<name>A0ABU7T827_9HYPH</name>
<gene>
    <name evidence="1" type="ORF">MRSR164_06440</name>
</gene>
<keyword evidence="2" id="KW-1185">Reference proteome</keyword>